<dbReference type="CDD" id="cd01714">
    <property type="entry name" value="ETF_beta"/>
    <property type="match status" value="1"/>
</dbReference>
<evidence type="ECO:0000256" key="8">
    <source>
        <dbReference type="ARBA" id="ARBA00049933"/>
    </source>
</evidence>
<dbReference type="InterPro" id="IPR033948">
    <property type="entry name" value="ETF_beta_N"/>
</dbReference>
<evidence type="ECO:0000256" key="6">
    <source>
        <dbReference type="ARBA" id="ARBA00025649"/>
    </source>
</evidence>
<dbReference type="SUPFAM" id="SSF52402">
    <property type="entry name" value="Adenine nucleotide alpha hydrolases-like"/>
    <property type="match status" value="1"/>
</dbReference>
<dbReference type="GO" id="GO:0009055">
    <property type="term" value="F:electron transfer activity"/>
    <property type="evidence" value="ECO:0007669"/>
    <property type="project" value="InterPro"/>
</dbReference>
<comment type="caution">
    <text evidence="10">The sequence shown here is derived from an EMBL/GenBank/DDBJ whole genome shotgun (WGS) entry which is preliminary data.</text>
</comment>
<dbReference type="FunFam" id="3.40.50.620:FF:000011">
    <property type="entry name" value="Electron transfer flavoprotein subunit beta"/>
    <property type="match status" value="1"/>
</dbReference>
<dbReference type="InterPro" id="IPR014730">
    <property type="entry name" value="ETF_a/b_N"/>
</dbReference>
<reference evidence="11" key="2">
    <citation type="submission" date="2017-01" db="EMBL/GenBank/DDBJ databases">
        <title>Genome sequencing and annotation of Geobacillus sp. 1017, a Hydrocarbon-Oxidizing Thermophilic Bacterium Isolated from a Heavy Oil Reservoir (China).</title>
        <authorList>
            <person name="Kadnikov V.V."/>
            <person name="Mardanov A.V."/>
            <person name="Poltaraus A.B."/>
            <person name="Sokolova D.S."/>
            <person name="Semenova E.M."/>
            <person name="Ravin N.V."/>
            <person name="Tourova T.P."/>
            <person name="Nazina T.N."/>
        </authorList>
    </citation>
    <scope>NUCLEOTIDE SEQUENCE [LARGE SCALE GENOMIC DNA]</scope>
    <source>
        <strain evidence="11">1017</strain>
    </source>
</reference>
<dbReference type="Gene3D" id="3.40.50.620">
    <property type="entry name" value="HUPs"/>
    <property type="match status" value="1"/>
</dbReference>
<evidence type="ECO:0000256" key="3">
    <source>
        <dbReference type="ARBA" id="ARBA00016797"/>
    </source>
</evidence>
<comment type="cofactor">
    <cofactor evidence="8">
        <name>AMP</name>
        <dbReference type="ChEBI" id="CHEBI:456215"/>
    </cofactor>
</comment>
<keyword evidence="4" id="KW-0813">Transport</keyword>
<feature type="domain" description="Electron transfer flavoprotein alpha/beta-subunit N-terminal" evidence="9">
    <location>
        <begin position="38"/>
        <end position="229"/>
    </location>
</feature>
<accession>A0A1Q5TAD5</accession>
<dbReference type="GO" id="GO:0005829">
    <property type="term" value="C:cytosol"/>
    <property type="evidence" value="ECO:0007669"/>
    <property type="project" value="TreeGrafter"/>
</dbReference>
<dbReference type="SMART" id="SM00893">
    <property type="entry name" value="ETF"/>
    <property type="match status" value="1"/>
</dbReference>
<dbReference type="GO" id="GO:0046395">
    <property type="term" value="P:carboxylic acid catabolic process"/>
    <property type="evidence" value="ECO:0007669"/>
    <property type="project" value="UniProtKB-ARBA"/>
</dbReference>
<protein>
    <recommendedName>
        <fullName evidence="3">Electron transfer flavoprotein subunit beta</fullName>
    </recommendedName>
    <alternativeName>
        <fullName evidence="7">Electron transfer flavoprotein small subunit</fullName>
    </alternativeName>
</protein>
<name>A0A1Q5TAD5_9BACL</name>
<sequence length="275" mass="30459">MMFECWQLKQLFEEGNDVNIFVLMKRTFDTEEKISIVNGKINEEGAEFIINPYDEYAIEEAIQVRDKHGGEVTVVTVGSEEAEKELRTALAMGCDKAVLINIDDDVEEQDQYTTAKVLAEYLKDKNPDLILAGNVAIDGGSGQVGPRVAELLGIPYVTTITKLDIADGGKVTVVRDVEGDEEIIETSLPLLVTAQQGLNEPRYPSLPGIMKAKKKPLDELELDDLDLDEEDVEAKTKTIEVFLPPKREAGKILQGEIADQVKELVQLLRSEAKVV</sequence>
<dbReference type="PANTHER" id="PTHR21294">
    <property type="entry name" value="ELECTRON TRANSFER FLAVOPROTEIN BETA-SUBUNIT"/>
    <property type="match status" value="1"/>
</dbReference>
<dbReference type="InterPro" id="IPR000049">
    <property type="entry name" value="ET-Flavoprotein_bsu_CS"/>
</dbReference>
<dbReference type="EMBL" id="MQMG01000001">
    <property type="protein sequence ID" value="OKO97197.1"/>
    <property type="molecule type" value="Genomic_DNA"/>
</dbReference>
<evidence type="ECO:0000256" key="2">
    <source>
        <dbReference type="ARBA" id="ARBA00011355"/>
    </source>
</evidence>
<comment type="function">
    <text evidence="6">The electron transfer flavoprotein serves as a specific electron acceptor for other dehydrogenases. It transfers the electrons to the main respiratory chain via ETF-ubiquinone oxidoreductase (ETF dehydrogenase).</text>
</comment>
<comment type="subunit">
    <text evidence="2">Heterodimer of an alpha and a beta subunit.</text>
</comment>
<evidence type="ECO:0000259" key="9">
    <source>
        <dbReference type="SMART" id="SM00893"/>
    </source>
</evidence>
<dbReference type="PROSITE" id="PS01065">
    <property type="entry name" value="ETF_BETA"/>
    <property type="match status" value="1"/>
</dbReference>
<evidence type="ECO:0000256" key="7">
    <source>
        <dbReference type="ARBA" id="ARBA00042002"/>
    </source>
</evidence>
<comment type="similarity">
    <text evidence="1">Belongs to the ETF beta-subunit/FixA family.</text>
</comment>
<evidence type="ECO:0000256" key="5">
    <source>
        <dbReference type="ARBA" id="ARBA00022982"/>
    </source>
</evidence>
<dbReference type="PANTHER" id="PTHR21294:SF8">
    <property type="entry name" value="ELECTRON TRANSFER FLAVOPROTEIN SUBUNIT BETA"/>
    <property type="match status" value="1"/>
</dbReference>
<dbReference type="InterPro" id="IPR012255">
    <property type="entry name" value="ETF_b"/>
</dbReference>
<dbReference type="Pfam" id="PF01012">
    <property type="entry name" value="ETF"/>
    <property type="match status" value="1"/>
</dbReference>
<evidence type="ECO:0000313" key="10">
    <source>
        <dbReference type="EMBL" id="OKO97197.1"/>
    </source>
</evidence>
<evidence type="ECO:0000256" key="4">
    <source>
        <dbReference type="ARBA" id="ARBA00022448"/>
    </source>
</evidence>
<evidence type="ECO:0000256" key="1">
    <source>
        <dbReference type="ARBA" id="ARBA00007557"/>
    </source>
</evidence>
<keyword evidence="5" id="KW-0249">Electron transport</keyword>
<organism evidence="10 11">
    <name type="scientific">Geobacillus proteiniphilus</name>
    <dbReference type="NCBI Taxonomy" id="860353"/>
    <lineage>
        <taxon>Bacteria</taxon>
        <taxon>Bacillati</taxon>
        <taxon>Bacillota</taxon>
        <taxon>Bacilli</taxon>
        <taxon>Bacillales</taxon>
        <taxon>Anoxybacillaceae</taxon>
        <taxon>Geobacillus</taxon>
    </lineage>
</organism>
<dbReference type="AlphaFoldDB" id="A0A1Q5TAD5"/>
<dbReference type="Proteomes" id="UP000186030">
    <property type="component" value="Unassembled WGS sequence"/>
</dbReference>
<evidence type="ECO:0000313" key="11">
    <source>
        <dbReference type="Proteomes" id="UP000186030"/>
    </source>
</evidence>
<proteinExistence type="inferred from homology"/>
<dbReference type="InterPro" id="IPR014729">
    <property type="entry name" value="Rossmann-like_a/b/a_fold"/>
</dbReference>
<gene>
    <name evidence="10" type="ORF">BRO54_0210</name>
</gene>
<reference evidence="10 11" key="1">
    <citation type="submission" date="2016-11" db="EMBL/GenBank/DDBJ databases">
        <authorList>
            <person name="Kadnikov V."/>
            <person name="Nazina T."/>
        </authorList>
    </citation>
    <scope>NUCLEOTIDE SEQUENCE [LARGE SCALE GENOMIC DNA]</scope>
    <source>
        <strain evidence="10 11">1017</strain>
    </source>
</reference>
<dbReference type="PIRSF" id="PIRSF000090">
    <property type="entry name" value="Beta-ETF"/>
    <property type="match status" value="1"/>
</dbReference>